<dbReference type="InterPro" id="IPR039298">
    <property type="entry name" value="ACOT13"/>
</dbReference>
<dbReference type="GO" id="GO:0047617">
    <property type="term" value="F:fatty acyl-CoA hydrolase activity"/>
    <property type="evidence" value="ECO:0007669"/>
    <property type="project" value="InterPro"/>
</dbReference>
<accession>A0A380JUZ1</accession>
<sequence>MPKLPKEIDLQVISIFENYSVEHFENGHVILKTEVTDSALNYYGNAHGGYLFTLCDQVGGLVARSTGQDAVTLQANANYLKAGHKGDILTIEGKLVHGGRSTQLIEVVVYNQKEQVLTKVGLTMFVVKKS</sequence>
<dbReference type="Gene3D" id="3.10.129.10">
    <property type="entry name" value="Hotdog Thioesterase"/>
    <property type="match status" value="1"/>
</dbReference>
<evidence type="ECO:0000313" key="4">
    <source>
        <dbReference type="EMBL" id="SUN49942.1"/>
    </source>
</evidence>
<dbReference type="Proteomes" id="UP000254797">
    <property type="component" value="Unassembled WGS sequence"/>
</dbReference>
<reference evidence="4 5" key="1">
    <citation type="submission" date="2018-06" db="EMBL/GenBank/DDBJ databases">
        <authorList>
            <consortium name="Pathogen Informatics"/>
            <person name="Doyle S."/>
        </authorList>
    </citation>
    <scope>NUCLEOTIDE SEQUENCE [LARGE SCALE GENOMIC DNA]</scope>
    <source>
        <strain evidence="4 5">NCTC4670</strain>
    </source>
</reference>
<protein>
    <submittedName>
        <fullName evidence="4">Thioesterase</fullName>
        <ecNumber evidence="4">3.1.2.-</ecNumber>
    </submittedName>
</protein>
<name>A0A380JUZ1_STRDY</name>
<dbReference type="Pfam" id="PF03061">
    <property type="entry name" value="4HBT"/>
    <property type="match status" value="1"/>
</dbReference>
<dbReference type="AlphaFoldDB" id="A0A380JUZ1"/>
<dbReference type="NCBIfam" id="TIGR00369">
    <property type="entry name" value="unchar_dom_1"/>
    <property type="match status" value="1"/>
</dbReference>
<dbReference type="CDD" id="cd03443">
    <property type="entry name" value="PaaI_thioesterase"/>
    <property type="match status" value="1"/>
</dbReference>
<evidence type="ECO:0000313" key="5">
    <source>
        <dbReference type="Proteomes" id="UP000254797"/>
    </source>
</evidence>
<dbReference type="RefSeq" id="WP_003051396.1">
    <property type="nucleotide sequence ID" value="NZ_JAIEZU010000005.1"/>
</dbReference>
<dbReference type="PANTHER" id="PTHR21660">
    <property type="entry name" value="THIOESTERASE SUPERFAMILY MEMBER-RELATED"/>
    <property type="match status" value="1"/>
</dbReference>
<dbReference type="EMBL" id="UHFG01000004">
    <property type="protein sequence ID" value="SUN49942.1"/>
    <property type="molecule type" value="Genomic_DNA"/>
</dbReference>
<dbReference type="SUPFAM" id="SSF54637">
    <property type="entry name" value="Thioesterase/thiol ester dehydrase-isomerase"/>
    <property type="match status" value="1"/>
</dbReference>
<feature type="domain" description="Thioesterase" evidence="3">
    <location>
        <begin position="43"/>
        <end position="116"/>
    </location>
</feature>
<comment type="similarity">
    <text evidence="1">Belongs to the thioesterase PaaI family.</text>
</comment>
<dbReference type="EC" id="3.1.2.-" evidence="4"/>
<dbReference type="PANTHER" id="PTHR21660:SF1">
    <property type="entry name" value="ACYL-COENZYME A THIOESTERASE 13"/>
    <property type="match status" value="1"/>
</dbReference>
<organism evidence="4 5">
    <name type="scientific">Streptococcus dysgalactiae subsp. dysgalactiae</name>
    <dbReference type="NCBI Taxonomy" id="99822"/>
    <lineage>
        <taxon>Bacteria</taxon>
        <taxon>Bacillati</taxon>
        <taxon>Bacillota</taxon>
        <taxon>Bacilli</taxon>
        <taxon>Lactobacillales</taxon>
        <taxon>Streptococcaceae</taxon>
        <taxon>Streptococcus</taxon>
    </lineage>
</organism>
<dbReference type="InterPro" id="IPR029069">
    <property type="entry name" value="HotDog_dom_sf"/>
</dbReference>
<keyword evidence="2 4" id="KW-0378">Hydrolase</keyword>
<dbReference type="InterPro" id="IPR003736">
    <property type="entry name" value="PAAI_dom"/>
</dbReference>
<evidence type="ECO:0000256" key="2">
    <source>
        <dbReference type="ARBA" id="ARBA00022801"/>
    </source>
</evidence>
<evidence type="ECO:0000256" key="1">
    <source>
        <dbReference type="ARBA" id="ARBA00008324"/>
    </source>
</evidence>
<proteinExistence type="inferred from homology"/>
<dbReference type="InterPro" id="IPR006683">
    <property type="entry name" value="Thioestr_dom"/>
</dbReference>
<evidence type="ECO:0000259" key="3">
    <source>
        <dbReference type="Pfam" id="PF03061"/>
    </source>
</evidence>
<gene>
    <name evidence="4" type="primary">paaI</name>
    <name evidence="4" type="ORF">NCTC4670_01129</name>
</gene>